<accession>A0A917CD06</accession>
<evidence type="ECO:0000256" key="1">
    <source>
        <dbReference type="SAM" id="Phobius"/>
    </source>
</evidence>
<feature type="transmembrane region" description="Helical" evidence="1">
    <location>
        <begin position="110"/>
        <end position="131"/>
    </location>
</feature>
<organism evidence="2 3">
    <name type="scientific">Marinicella pacifica</name>
    <dbReference type="NCBI Taxonomy" id="1171543"/>
    <lineage>
        <taxon>Bacteria</taxon>
        <taxon>Pseudomonadati</taxon>
        <taxon>Pseudomonadota</taxon>
        <taxon>Gammaproteobacteria</taxon>
        <taxon>Lysobacterales</taxon>
        <taxon>Marinicellaceae</taxon>
        <taxon>Marinicella</taxon>
    </lineage>
</organism>
<dbReference type="EMBL" id="BMEO01000001">
    <property type="protein sequence ID" value="GGF83405.1"/>
    <property type="molecule type" value="Genomic_DNA"/>
</dbReference>
<name>A0A917CD06_9GAMM</name>
<evidence type="ECO:0008006" key="4">
    <source>
        <dbReference type="Google" id="ProtNLM"/>
    </source>
</evidence>
<keyword evidence="1" id="KW-0472">Membrane</keyword>
<protein>
    <recommendedName>
        <fullName evidence="4">Transmembrane protein</fullName>
    </recommendedName>
</protein>
<keyword evidence="1" id="KW-0812">Transmembrane</keyword>
<reference evidence="2" key="2">
    <citation type="submission" date="2020-09" db="EMBL/GenBank/DDBJ databases">
        <authorList>
            <person name="Sun Q."/>
            <person name="Zhou Y."/>
        </authorList>
    </citation>
    <scope>NUCLEOTIDE SEQUENCE</scope>
    <source>
        <strain evidence="2">CGMCC 1.12181</strain>
    </source>
</reference>
<keyword evidence="3" id="KW-1185">Reference proteome</keyword>
<keyword evidence="1" id="KW-1133">Transmembrane helix</keyword>
<dbReference type="AlphaFoldDB" id="A0A917CD06"/>
<evidence type="ECO:0000313" key="2">
    <source>
        <dbReference type="EMBL" id="GGF83405.1"/>
    </source>
</evidence>
<feature type="transmembrane region" description="Helical" evidence="1">
    <location>
        <begin position="235"/>
        <end position="258"/>
    </location>
</feature>
<feature type="transmembrane region" description="Helical" evidence="1">
    <location>
        <begin position="157"/>
        <end position="181"/>
    </location>
</feature>
<proteinExistence type="predicted"/>
<feature type="transmembrane region" description="Helical" evidence="1">
    <location>
        <begin position="61"/>
        <end position="78"/>
    </location>
</feature>
<sequence length="287" mass="31867">MSMTSYQQPQPKQPISWSTGKQWLNQGIKLFQQMQKHWYATLLILGLAVMLLSMLSVQVALMVLMLVMPVMTAWYYLLCRQVQTNPQQAQVPGQLWSHCRSLLLSRLNALLILGVLAVALNYAMHAVQLMLLETMQLPVLTPETAAEITFSEALTRLLVSVLTGLPVALLMAFSPALVVFNEDSPIQAMIRSVKTVFFAWQAILSLTLWLMMLSMAAAFILSLVVGLLAGAFGMGIANVLILLFMGVMMGVVFSANYVTYDALYPPKNGHQDGMDSMQSQESIYKEI</sequence>
<feature type="transmembrane region" description="Helical" evidence="1">
    <location>
        <begin position="38"/>
        <end position="55"/>
    </location>
</feature>
<dbReference type="Proteomes" id="UP000605253">
    <property type="component" value="Unassembled WGS sequence"/>
</dbReference>
<comment type="caution">
    <text evidence="2">The sequence shown here is derived from an EMBL/GenBank/DDBJ whole genome shotgun (WGS) entry which is preliminary data.</text>
</comment>
<evidence type="ECO:0000313" key="3">
    <source>
        <dbReference type="Proteomes" id="UP000605253"/>
    </source>
</evidence>
<reference evidence="2" key="1">
    <citation type="journal article" date="2014" name="Int. J. Syst. Evol. Microbiol.">
        <title>Complete genome sequence of Corynebacterium casei LMG S-19264T (=DSM 44701T), isolated from a smear-ripened cheese.</title>
        <authorList>
            <consortium name="US DOE Joint Genome Institute (JGI-PGF)"/>
            <person name="Walter F."/>
            <person name="Albersmeier A."/>
            <person name="Kalinowski J."/>
            <person name="Ruckert C."/>
        </authorList>
    </citation>
    <scope>NUCLEOTIDE SEQUENCE</scope>
    <source>
        <strain evidence="2">CGMCC 1.12181</strain>
    </source>
</reference>
<feature type="transmembrane region" description="Helical" evidence="1">
    <location>
        <begin position="202"/>
        <end position="229"/>
    </location>
</feature>
<gene>
    <name evidence="2" type="ORF">GCM10011365_00410</name>
</gene>